<dbReference type="PANTHER" id="PTHR32361:SF26">
    <property type="entry name" value="FAD-BINDING 8 DOMAIN-CONTAINING PROTEIN-RELATED"/>
    <property type="match status" value="1"/>
</dbReference>
<feature type="transmembrane region" description="Helical" evidence="11">
    <location>
        <begin position="35"/>
        <end position="60"/>
    </location>
</feature>
<evidence type="ECO:0000256" key="11">
    <source>
        <dbReference type="SAM" id="Phobius"/>
    </source>
</evidence>
<dbReference type="InterPro" id="IPR017927">
    <property type="entry name" value="FAD-bd_FR_type"/>
</dbReference>
<feature type="region of interest" description="Disordered" evidence="10">
    <location>
        <begin position="1512"/>
        <end position="1532"/>
    </location>
</feature>
<dbReference type="GO" id="GO:0006879">
    <property type="term" value="P:intracellular iron ion homeostasis"/>
    <property type="evidence" value="ECO:0007669"/>
    <property type="project" value="TreeGrafter"/>
</dbReference>
<proteinExistence type="inferred from homology"/>
<dbReference type="Gene3D" id="3.40.50.80">
    <property type="entry name" value="Nucleotide-binding domain of ferredoxin-NADP reductase (FNR) module"/>
    <property type="match status" value="1"/>
</dbReference>
<dbReference type="InterPro" id="IPR051410">
    <property type="entry name" value="Ferric/Cupric_Reductase"/>
</dbReference>
<keyword evidence="4" id="KW-0813">Transport</keyword>
<protein>
    <recommendedName>
        <fullName evidence="3">ferric-chelate reductase (NADPH)</fullName>
        <ecNumber evidence="3">1.16.1.9</ecNumber>
    </recommendedName>
</protein>
<dbReference type="PROSITE" id="PS51384">
    <property type="entry name" value="FAD_FR"/>
    <property type="match status" value="1"/>
</dbReference>
<dbReference type="SUPFAM" id="SSF52343">
    <property type="entry name" value="Ferredoxin reductase-like, C-terminal NADP-linked domain"/>
    <property type="match status" value="1"/>
</dbReference>
<evidence type="ECO:0000259" key="12">
    <source>
        <dbReference type="PROSITE" id="PS51384"/>
    </source>
</evidence>
<feature type="compositionally biased region" description="Basic and acidic residues" evidence="10">
    <location>
        <begin position="403"/>
        <end position="421"/>
    </location>
</feature>
<evidence type="ECO:0000256" key="9">
    <source>
        <dbReference type="ARBA" id="ARBA00048483"/>
    </source>
</evidence>
<dbReference type="EMBL" id="JAAAPU010000020">
    <property type="protein sequence ID" value="KAF4207312.1"/>
    <property type="molecule type" value="Genomic_DNA"/>
</dbReference>
<dbReference type="CDD" id="cd06186">
    <property type="entry name" value="NOX_Duox_like_FAD_NADP"/>
    <property type="match status" value="1"/>
</dbReference>
<evidence type="ECO:0000256" key="4">
    <source>
        <dbReference type="ARBA" id="ARBA00022448"/>
    </source>
</evidence>
<dbReference type="Pfam" id="PF12520">
    <property type="entry name" value="DUF3723"/>
    <property type="match status" value="1"/>
</dbReference>
<evidence type="ECO:0000256" key="6">
    <source>
        <dbReference type="ARBA" id="ARBA00022982"/>
    </source>
</evidence>
<evidence type="ECO:0000256" key="7">
    <source>
        <dbReference type="ARBA" id="ARBA00023002"/>
    </source>
</evidence>
<name>A0AAN6BRU9_ASPLE</name>
<dbReference type="PANTHER" id="PTHR32361">
    <property type="entry name" value="FERRIC/CUPRIC REDUCTASE TRANSMEMBRANE COMPONENT"/>
    <property type="match status" value="1"/>
</dbReference>
<evidence type="ECO:0000256" key="1">
    <source>
        <dbReference type="ARBA" id="ARBA00004651"/>
    </source>
</evidence>
<keyword evidence="8" id="KW-0496">Mitochondrion</keyword>
<comment type="subcellular location">
    <subcellularLocation>
        <location evidence="1">Cell membrane</location>
        <topology evidence="1">Multi-pass membrane protein</topology>
    </subcellularLocation>
</comment>
<accession>A0AAN6BRU9</accession>
<evidence type="ECO:0000256" key="10">
    <source>
        <dbReference type="SAM" id="MobiDB-lite"/>
    </source>
</evidence>
<dbReference type="InterPro" id="IPR022198">
    <property type="entry name" value="DUF3723"/>
</dbReference>
<feature type="transmembrane region" description="Helical" evidence="11">
    <location>
        <begin position="110"/>
        <end position="131"/>
    </location>
</feature>
<comment type="caution">
    <text evidence="13">The sequence shown here is derived from an EMBL/GenBank/DDBJ whole genome shotgun (WGS) entry which is preliminary data.</text>
</comment>
<evidence type="ECO:0000256" key="3">
    <source>
        <dbReference type="ARBA" id="ARBA00012668"/>
    </source>
</evidence>
<feature type="transmembrane region" description="Helical" evidence="11">
    <location>
        <begin position="72"/>
        <end position="90"/>
    </location>
</feature>
<dbReference type="InterPro" id="IPR011009">
    <property type="entry name" value="Kinase-like_dom_sf"/>
</dbReference>
<dbReference type="Proteomes" id="UP000649114">
    <property type="component" value="Unassembled WGS sequence"/>
</dbReference>
<keyword evidence="7" id="KW-0560">Oxidoreductase</keyword>
<dbReference type="GO" id="GO:0005886">
    <property type="term" value="C:plasma membrane"/>
    <property type="evidence" value="ECO:0007669"/>
    <property type="project" value="UniProtKB-SubCell"/>
</dbReference>
<dbReference type="GO" id="GO:0052851">
    <property type="term" value="F:ferric-chelate reductase (NADPH) activity"/>
    <property type="evidence" value="ECO:0007669"/>
    <property type="project" value="UniProtKB-EC"/>
</dbReference>
<sequence length="1532" mass="171445">MVLRYRLVFPIAYFAGTAVCNSVGVHSISEAGVRAAQISMITLLLLCWTGDHEIGAFILGIELATYHFIHRIAAFVAVIEAAIHVVIAAQQTHFSASDSSQFYGLLGKRWVLLLAILSAVTGALQFIRIMYRNIPHRRSVKFLIENCGADALRLTLSLPRPWRIRAGQRVYVSIPRVGLLYMFQPHPFTIAWWEGDGNGSVSSISLIVRARSGFTKKLLDRTECGCEGWAWIDGPYGPSSASTFGYSPEVGDYGHILMVATGMGIVAQLPYIKELVDGQRQGQVRTRRISLVWRLEQEGDYELARDLLQALVKHDDSYVRSSYDPPFLTLPPSLLTHFSLDDMLKVTVYNKMVSPSEAPGAVGQHDLIAVYGGDVNWEDELSAELEKQIGTLLITVQTMDQREKRSTRLPHELQKASRPGDAKGTLPNILEEKLSSLHASEARLTQLQGSTGQEKANKITKPYRHTQNQSAPEPIKNNGFLKREHPSGKYLMTWEVNQAGIGRLGLENCAGYKSRVVIKKIMAGAQQQSKNLRATDDQYLVNLQEVFFDQGYYFFVYPFQGFAVDLAVTCATPHVQFSEADIATVCRSILKGLDYIHEVLQVSHGNLDLKHILLSENGCIKIGVSATFLLFHFLLTLQVANIGRSLLEHQSLKGRRDDIKSVGLFVVHLKEPATILEDKRTHLYNPKNVSNQAKGFIEEAHTASCKLLLQHDFLLQANPDNETWSLIPHYYDASNTDASEGGSPANSLTNYLCGFAKIKLRHLSGEYRKKNMLRFKRALMGGQCSLLDPEHHITALIDMNTLNKGLEKSGIDATTLLNAIDPPHLSLEDAVVLACLRGRDLLEAARRVLPPGQSPDRYSQGLPVILRTEITESFSCVDGVSNVEIFGTLLREFSGIKSTFWRSRLPSDSDFQYVQRVAQTPELRESFIALIPFPGLWRTFTFRKLEHVVSPRCDEVMVHYLQEIIRIWSLLLPGRAGEADTLSVELIEGKMPKYSTQDRSDIMRLINDGTLFPDISDVDERDRVLQVLLEIPGRVPSLTLFFDDAKCFSGPSKAMRDLFSVGPKTSIYSAALHRWDGGTQAYNVQLTDSEYETLPINGIVPPDEAERAIASVSLLQLWLTAFRHFINPRTGRTRKVKNVQPLFELRGEPELAKSASRLGFTIPKNVSTAVDSVLPAFHYTFETLAGASHKELARKTLYMSKRFLHIFSDGPRSHQSDQKIPELSVKTDSRKSSFRAGRPLKDEYINDRSFFFLRHMVFNEGEIFLYPSSFAVIRDIFCCFFGRQHLGSLLDHDASGASNKFTFAEEAPQGAITPGAMLPEEPQALADNTDLHTDSVENGDSIAGSPIELELHPDPGPSTQIMDGVQQSVPLAAGFEDEHSKGPVSRKVPISLHRSAINEILPLWYQSDITNVVVFYLFNSREYYKFFAEAEMEMRLVLNDLARAHYFLIVDEEKVVSPNMADLVNEVQRTRLLFIGAKSKPGELVTKAGGISKAALEDYISKYDVHTGKRRFEFAPGDTDDGERPHSTKRRN</sequence>
<comment type="catalytic activity">
    <reaction evidence="9">
        <text>2 a Fe(II)-siderophore + NADP(+) + H(+) = 2 a Fe(III)-siderophore + NADPH</text>
        <dbReference type="Rhea" id="RHEA:28795"/>
        <dbReference type="Rhea" id="RHEA-COMP:11342"/>
        <dbReference type="Rhea" id="RHEA-COMP:11344"/>
        <dbReference type="ChEBI" id="CHEBI:15378"/>
        <dbReference type="ChEBI" id="CHEBI:29033"/>
        <dbReference type="ChEBI" id="CHEBI:29034"/>
        <dbReference type="ChEBI" id="CHEBI:57783"/>
        <dbReference type="ChEBI" id="CHEBI:58349"/>
        <dbReference type="EC" id="1.16.1.9"/>
    </reaction>
</comment>
<keyword evidence="11" id="KW-0472">Membrane</keyword>
<dbReference type="InterPro" id="IPR013121">
    <property type="entry name" value="Fe_red_NAD-bd_6"/>
</dbReference>
<dbReference type="InterPro" id="IPR013112">
    <property type="entry name" value="FAD-bd_8"/>
</dbReference>
<evidence type="ECO:0000313" key="14">
    <source>
        <dbReference type="Proteomes" id="UP000649114"/>
    </source>
</evidence>
<dbReference type="InterPro" id="IPR039261">
    <property type="entry name" value="FNR_nucleotide-bd"/>
</dbReference>
<keyword evidence="5" id="KW-1003">Cell membrane</keyword>
<evidence type="ECO:0000256" key="8">
    <source>
        <dbReference type="ARBA" id="ARBA00023128"/>
    </source>
</evidence>
<reference evidence="13" key="2">
    <citation type="submission" date="2020-04" db="EMBL/GenBank/DDBJ databases">
        <authorList>
            <person name="Santos R.A.C."/>
            <person name="Steenwyk J.L."/>
            <person name="Rivero-Menendez O."/>
            <person name="Mead M.E."/>
            <person name="Silva L.P."/>
            <person name="Bastos R.W."/>
            <person name="Alastruey-Izquierdo A."/>
            <person name="Goldman G.H."/>
            <person name="Rokas A."/>
        </authorList>
    </citation>
    <scope>NUCLEOTIDE SEQUENCE</scope>
    <source>
        <strain evidence="13">CNM-CM8927</strain>
    </source>
</reference>
<organism evidence="13 14">
    <name type="scientific">Aspergillus lentulus</name>
    <dbReference type="NCBI Taxonomy" id="293939"/>
    <lineage>
        <taxon>Eukaryota</taxon>
        <taxon>Fungi</taxon>
        <taxon>Dikarya</taxon>
        <taxon>Ascomycota</taxon>
        <taxon>Pezizomycotina</taxon>
        <taxon>Eurotiomycetes</taxon>
        <taxon>Eurotiomycetidae</taxon>
        <taxon>Eurotiales</taxon>
        <taxon>Aspergillaceae</taxon>
        <taxon>Aspergillus</taxon>
        <taxon>Aspergillus subgen. Fumigati</taxon>
    </lineage>
</organism>
<feature type="transmembrane region" description="Helical" evidence="11">
    <location>
        <begin position="7"/>
        <end position="29"/>
    </location>
</feature>
<feature type="region of interest" description="Disordered" evidence="10">
    <location>
        <begin position="403"/>
        <end position="426"/>
    </location>
</feature>
<dbReference type="SUPFAM" id="SSF63380">
    <property type="entry name" value="Riboflavin synthase domain-like"/>
    <property type="match status" value="1"/>
</dbReference>
<dbReference type="Pfam" id="PF08030">
    <property type="entry name" value="NAD_binding_6"/>
    <property type="match status" value="1"/>
</dbReference>
<dbReference type="GO" id="GO:0006826">
    <property type="term" value="P:iron ion transport"/>
    <property type="evidence" value="ECO:0007669"/>
    <property type="project" value="TreeGrafter"/>
</dbReference>
<gene>
    <name evidence="13" type="ORF">CNMCM8927_003586</name>
</gene>
<dbReference type="EC" id="1.16.1.9" evidence="3"/>
<evidence type="ECO:0000256" key="2">
    <source>
        <dbReference type="ARBA" id="ARBA00006278"/>
    </source>
</evidence>
<dbReference type="SUPFAM" id="SSF56112">
    <property type="entry name" value="Protein kinase-like (PK-like)"/>
    <property type="match status" value="1"/>
</dbReference>
<dbReference type="GO" id="GO:0015677">
    <property type="term" value="P:copper ion import"/>
    <property type="evidence" value="ECO:0007669"/>
    <property type="project" value="TreeGrafter"/>
</dbReference>
<reference evidence="13" key="1">
    <citation type="journal article" date="2020" name="bioRxiv">
        <title>Genomic and phenotypic heterogeneity of clinical isolates of the human pathogens Aspergillus fumigatus, Aspergillus lentulus and Aspergillus fumigatiaffinis.</title>
        <authorList>
            <person name="dos Santos R.A.C."/>
            <person name="Steenwyk J.L."/>
            <person name="Rivero-Menendez O."/>
            <person name="Mead M.E."/>
            <person name="Silva L.P."/>
            <person name="Bastos R.W."/>
            <person name="Alastruey-Izquierdo A."/>
            <person name="Goldman G.H."/>
            <person name="Rokas A."/>
        </authorList>
    </citation>
    <scope>NUCLEOTIDE SEQUENCE</scope>
    <source>
        <strain evidence="13">CNM-CM8927</strain>
    </source>
</reference>
<keyword evidence="11" id="KW-1133">Transmembrane helix</keyword>
<dbReference type="Pfam" id="PF08022">
    <property type="entry name" value="FAD_binding_8"/>
    <property type="match status" value="1"/>
</dbReference>
<feature type="domain" description="FAD-binding FR-type" evidence="12">
    <location>
        <begin position="131"/>
        <end position="242"/>
    </location>
</feature>
<comment type="similarity">
    <text evidence="2">Belongs to the ferric reductase (FRE) family.</text>
</comment>
<keyword evidence="11" id="KW-0812">Transmembrane</keyword>
<evidence type="ECO:0000313" key="13">
    <source>
        <dbReference type="EMBL" id="KAF4207312.1"/>
    </source>
</evidence>
<dbReference type="InterPro" id="IPR017938">
    <property type="entry name" value="Riboflavin_synthase-like_b-brl"/>
</dbReference>
<keyword evidence="6" id="KW-0249">Electron transport</keyword>
<evidence type="ECO:0000256" key="5">
    <source>
        <dbReference type="ARBA" id="ARBA00022475"/>
    </source>
</evidence>
<dbReference type="Gene3D" id="1.10.510.10">
    <property type="entry name" value="Transferase(Phosphotransferase) domain 1"/>
    <property type="match status" value="1"/>
</dbReference>